<keyword evidence="1" id="KW-1133">Transmembrane helix</keyword>
<evidence type="ECO:0000256" key="1">
    <source>
        <dbReference type="SAM" id="Phobius"/>
    </source>
</evidence>
<feature type="transmembrane region" description="Helical" evidence="1">
    <location>
        <begin position="51"/>
        <end position="75"/>
    </location>
</feature>
<dbReference type="AlphaFoldDB" id="A0A1H2TFT3"/>
<sequence>MSQMIKEKSNQKDNEKKRLKVLYVLLAVYFIYDAFLIINDQFLLIPGAVPMFILGLLTIVLVIYAIGVVAIPYVVDRVKKRND</sequence>
<proteinExistence type="predicted"/>
<reference evidence="2 3" key="1">
    <citation type="submission" date="2016-10" db="EMBL/GenBank/DDBJ databases">
        <authorList>
            <person name="de Groot N.N."/>
        </authorList>
    </citation>
    <scope>NUCLEOTIDE SEQUENCE [LARGE SCALE GENOMIC DNA]</scope>
    <source>
        <strain evidence="2 3">S3b</strain>
    </source>
</reference>
<dbReference type="Proteomes" id="UP000182429">
    <property type="component" value="Unassembled WGS sequence"/>
</dbReference>
<accession>A0A1H2TFT3</accession>
<dbReference type="RefSeq" id="WP_029070892.1">
    <property type="nucleotide sequence ID" value="NZ_FNNF01000013.1"/>
</dbReference>
<dbReference type="EMBL" id="FNNF01000013">
    <property type="protein sequence ID" value="SDW42089.1"/>
    <property type="molecule type" value="Genomic_DNA"/>
</dbReference>
<evidence type="ECO:0000313" key="3">
    <source>
        <dbReference type="Proteomes" id="UP000182429"/>
    </source>
</evidence>
<gene>
    <name evidence="2" type="ORF">SAMN04487759_11337</name>
</gene>
<protein>
    <submittedName>
        <fullName evidence="2">Uncharacterized protein</fullName>
    </submittedName>
</protein>
<name>A0A1H2TFT3_9FIRM</name>
<organism evidence="2 3">
    <name type="scientific">Kandleria vitulina</name>
    <dbReference type="NCBI Taxonomy" id="1630"/>
    <lineage>
        <taxon>Bacteria</taxon>
        <taxon>Bacillati</taxon>
        <taxon>Bacillota</taxon>
        <taxon>Erysipelotrichia</taxon>
        <taxon>Erysipelotrichales</taxon>
        <taxon>Coprobacillaceae</taxon>
        <taxon>Kandleria</taxon>
    </lineage>
</organism>
<feature type="transmembrane region" description="Helical" evidence="1">
    <location>
        <begin position="21"/>
        <end position="39"/>
    </location>
</feature>
<keyword evidence="1" id="KW-0472">Membrane</keyword>
<evidence type="ECO:0000313" key="2">
    <source>
        <dbReference type="EMBL" id="SDW42089.1"/>
    </source>
</evidence>
<keyword evidence="1" id="KW-0812">Transmembrane</keyword>